<dbReference type="AlphaFoldDB" id="R7W6P4"/>
<dbReference type="EnsemblPlants" id="EMT17157">
    <property type="protein sequence ID" value="EMT17157"/>
    <property type="gene ID" value="F775_18723"/>
</dbReference>
<accession>R7W6P4</accession>
<dbReference type="InterPro" id="IPR001611">
    <property type="entry name" value="Leu-rich_rpt"/>
</dbReference>
<evidence type="ECO:0000313" key="8">
    <source>
        <dbReference type="EnsemblPlants" id="EMT17157"/>
    </source>
</evidence>
<dbReference type="GO" id="GO:0016020">
    <property type="term" value="C:membrane"/>
    <property type="evidence" value="ECO:0007669"/>
    <property type="project" value="UniProtKB-SubCell"/>
</dbReference>
<dbReference type="FunFam" id="3.80.10.10:FF:000400">
    <property type="entry name" value="Nuclear pore complex protein NUP107"/>
    <property type="match status" value="1"/>
</dbReference>
<dbReference type="Gene3D" id="3.80.10.10">
    <property type="entry name" value="Ribonuclease Inhibitor"/>
    <property type="match status" value="1"/>
</dbReference>
<sequence>MADDTKFLLLFLLLSSSSLCFGFELDIQCLRSVKQSVIDSNGVLNSSWDFENSGRSSFDGYICRFNGVDCWHPDDNRVLSLHLGNLGLEVPFPEGLKDCTSMSGLDLSNKKNSGPIPYDIAQQMPYLTYLDLSNNRFSGEIPQSITNLAYLNVLKLQHNQLSGQIPERLSMLSRLTTFNVADNFLSGPIPTFAHDFSPLYFAGNRDLCGAPLDECLRSRRWRLIPIRLRRINDESSIGVAVGFVLGFVVAFYFHLFCYERLLPCVFRI</sequence>
<dbReference type="SUPFAM" id="SSF52058">
    <property type="entry name" value="L domain-like"/>
    <property type="match status" value="1"/>
</dbReference>
<evidence type="ECO:0000256" key="3">
    <source>
        <dbReference type="ARBA" id="ARBA00022729"/>
    </source>
</evidence>
<keyword evidence="6" id="KW-0472">Membrane</keyword>
<keyword evidence="2" id="KW-0812">Transmembrane</keyword>
<proteinExistence type="predicted"/>
<evidence type="ECO:0000256" key="7">
    <source>
        <dbReference type="ARBA" id="ARBA00023180"/>
    </source>
</evidence>
<protein>
    <submittedName>
        <fullName evidence="8">Putative LRR receptor-like serine/threonine-protein kinase</fullName>
    </submittedName>
</protein>
<dbReference type="PANTHER" id="PTHR48063:SF93">
    <property type="entry name" value="LEUCINE-RICH REPEAT-CONTAINING N-TERMINAL PLANT-TYPE DOMAIN-CONTAINING PROTEIN"/>
    <property type="match status" value="1"/>
</dbReference>
<evidence type="ECO:0000256" key="1">
    <source>
        <dbReference type="ARBA" id="ARBA00004479"/>
    </source>
</evidence>
<dbReference type="Pfam" id="PF13855">
    <property type="entry name" value="LRR_8"/>
    <property type="match status" value="1"/>
</dbReference>
<evidence type="ECO:0000256" key="4">
    <source>
        <dbReference type="ARBA" id="ARBA00022737"/>
    </source>
</evidence>
<keyword evidence="3" id="KW-0732">Signal</keyword>
<keyword evidence="5" id="KW-1133">Transmembrane helix</keyword>
<organism evidence="8">
    <name type="scientific">Aegilops tauschii</name>
    <name type="common">Tausch's goatgrass</name>
    <name type="synonym">Aegilops squarrosa</name>
    <dbReference type="NCBI Taxonomy" id="37682"/>
    <lineage>
        <taxon>Eukaryota</taxon>
        <taxon>Viridiplantae</taxon>
        <taxon>Streptophyta</taxon>
        <taxon>Embryophyta</taxon>
        <taxon>Tracheophyta</taxon>
        <taxon>Spermatophyta</taxon>
        <taxon>Magnoliopsida</taxon>
        <taxon>Liliopsida</taxon>
        <taxon>Poales</taxon>
        <taxon>Poaceae</taxon>
        <taxon>BOP clade</taxon>
        <taxon>Pooideae</taxon>
        <taxon>Triticodae</taxon>
        <taxon>Triticeae</taxon>
        <taxon>Triticinae</taxon>
        <taxon>Aegilops</taxon>
    </lineage>
</organism>
<evidence type="ECO:0000256" key="6">
    <source>
        <dbReference type="ARBA" id="ARBA00023136"/>
    </source>
</evidence>
<keyword evidence="4" id="KW-0677">Repeat</keyword>
<dbReference type="InterPro" id="IPR046956">
    <property type="entry name" value="RLP23-like"/>
</dbReference>
<keyword evidence="7" id="KW-0325">Glycoprotein</keyword>
<evidence type="ECO:0000256" key="2">
    <source>
        <dbReference type="ARBA" id="ARBA00022692"/>
    </source>
</evidence>
<name>R7W6P4_AEGTA</name>
<dbReference type="ExpressionAtlas" id="R7W6P4">
    <property type="expression patterns" value="baseline"/>
</dbReference>
<dbReference type="InterPro" id="IPR032675">
    <property type="entry name" value="LRR_dom_sf"/>
</dbReference>
<reference evidence="8" key="1">
    <citation type="submission" date="2015-06" db="UniProtKB">
        <authorList>
            <consortium name="EnsemblPlants"/>
        </authorList>
    </citation>
    <scope>IDENTIFICATION</scope>
</reference>
<dbReference type="PANTHER" id="PTHR48063">
    <property type="entry name" value="LRR RECEPTOR-LIKE KINASE"/>
    <property type="match status" value="1"/>
</dbReference>
<evidence type="ECO:0000256" key="5">
    <source>
        <dbReference type="ARBA" id="ARBA00022989"/>
    </source>
</evidence>
<comment type="subcellular location">
    <subcellularLocation>
        <location evidence="1">Membrane</location>
        <topology evidence="1">Single-pass type I membrane protein</topology>
    </subcellularLocation>
</comment>